<sequence>MQYTLLSANLAELEAMTVLLTLAELLATVTVESDSGSSSAAPTEFATAGVLQHPQHPPSRALDTGSKPTSWHALHGMMAQIIAPSKDEDVFVNRKKWPGSTHDSRILMGSGLRQDVALDTLSQSTTGSTVKSTQKYTKCCGEKNWADETSISCPARRNTPQPKEGK</sequence>
<evidence type="ECO:0000313" key="2">
    <source>
        <dbReference type="EMBL" id="KAK0135680.1"/>
    </source>
</evidence>
<protein>
    <submittedName>
        <fullName evidence="2">Uncharacterized protein</fullName>
    </submittedName>
</protein>
<dbReference type="Proteomes" id="UP001174136">
    <property type="component" value="Unassembled WGS sequence"/>
</dbReference>
<keyword evidence="1" id="KW-0732">Signal</keyword>
<accession>A0AA47NSE5</accession>
<feature type="chain" id="PRO_5041259287" evidence="1">
    <location>
        <begin position="28"/>
        <end position="166"/>
    </location>
</feature>
<reference evidence="2" key="1">
    <citation type="journal article" date="2023" name="Front. Mar. Sci.">
        <title>A new Merluccius polli reference genome to investigate the effects of global change in West African waters.</title>
        <authorList>
            <person name="Mateo J.L."/>
            <person name="Blanco-Fernandez C."/>
            <person name="Garcia-Vazquez E."/>
            <person name="Machado-Schiaffino G."/>
        </authorList>
    </citation>
    <scope>NUCLEOTIDE SEQUENCE</scope>
    <source>
        <strain evidence="2">C29</strain>
        <tissue evidence="2">Fin</tissue>
    </source>
</reference>
<proteinExistence type="predicted"/>
<keyword evidence="3" id="KW-1185">Reference proteome</keyword>
<feature type="signal peptide" evidence="1">
    <location>
        <begin position="1"/>
        <end position="27"/>
    </location>
</feature>
<organism evidence="2 3">
    <name type="scientific">Merluccius polli</name>
    <name type="common">Benguela hake</name>
    <name type="synonym">Merluccius cadenati</name>
    <dbReference type="NCBI Taxonomy" id="89951"/>
    <lineage>
        <taxon>Eukaryota</taxon>
        <taxon>Metazoa</taxon>
        <taxon>Chordata</taxon>
        <taxon>Craniata</taxon>
        <taxon>Vertebrata</taxon>
        <taxon>Euteleostomi</taxon>
        <taxon>Actinopterygii</taxon>
        <taxon>Neopterygii</taxon>
        <taxon>Teleostei</taxon>
        <taxon>Neoteleostei</taxon>
        <taxon>Acanthomorphata</taxon>
        <taxon>Zeiogadaria</taxon>
        <taxon>Gadariae</taxon>
        <taxon>Gadiformes</taxon>
        <taxon>Gadoidei</taxon>
        <taxon>Merlucciidae</taxon>
        <taxon>Merluccius</taxon>
    </lineage>
</organism>
<evidence type="ECO:0000256" key="1">
    <source>
        <dbReference type="SAM" id="SignalP"/>
    </source>
</evidence>
<dbReference type="EMBL" id="JAOPHQ010005412">
    <property type="protein sequence ID" value="KAK0135680.1"/>
    <property type="molecule type" value="Genomic_DNA"/>
</dbReference>
<dbReference type="AlphaFoldDB" id="A0AA47NSE5"/>
<comment type="caution">
    <text evidence="2">The sequence shown here is derived from an EMBL/GenBank/DDBJ whole genome shotgun (WGS) entry which is preliminary data.</text>
</comment>
<evidence type="ECO:0000313" key="3">
    <source>
        <dbReference type="Proteomes" id="UP001174136"/>
    </source>
</evidence>
<name>A0AA47NSE5_MERPO</name>
<gene>
    <name evidence="2" type="ORF">N1851_028479</name>
</gene>